<gene>
    <name evidence="1" type="ORF">LCGC14_0893970</name>
</gene>
<dbReference type="AlphaFoldDB" id="A0A0F9NYF6"/>
<sequence length="416" mass="43104">MRIVTALVSFCLLCSLCSLSLAQRVAPWLDSDSHLQLNKDNTAADVFIYAGDAAADRDHFLVFDVTDQRWETPDDFEVQGTLVVTGGISGLASLTVAGSFVGNEGGGDNDSRFEGDTEVNLLFIDAGTNRVGIRTATPGYVLEVEGTLFADDYSGGAIFNETGAAVDFRVESDTNANMLFVDGTNNRVGIGTGGAAGAVLDVSGITRSTSFLSTLYSSNASNAFRTGSGGNLTLDVGGNLLVRDRDSAFATVFSIASATGDTTIVGDLGVTGAATFSGEINGSYYTLSGANGTQVTLNSEATATQAMKVGDIEMSLDRGWVMPAGGSVLWLSVIFDVTAHAGGSANLRAVVYLDGGAVFNILLDETPDTDKTGFVVQTRGPDTFLAGGILVPAMENAAASDITIDNTIMTIGFVLD</sequence>
<protein>
    <submittedName>
        <fullName evidence="1">Uncharacterized protein</fullName>
    </submittedName>
</protein>
<comment type="caution">
    <text evidence="1">The sequence shown here is derived from an EMBL/GenBank/DDBJ whole genome shotgun (WGS) entry which is preliminary data.</text>
</comment>
<name>A0A0F9NYF6_9ZZZZ</name>
<reference evidence="1" key="1">
    <citation type="journal article" date="2015" name="Nature">
        <title>Complex archaea that bridge the gap between prokaryotes and eukaryotes.</title>
        <authorList>
            <person name="Spang A."/>
            <person name="Saw J.H."/>
            <person name="Jorgensen S.L."/>
            <person name="Zaremba-Niedzwiedzka K."/>
            <person name="Martijn J."/>
            <person name="Lind A.E."/>
            <person name="van Eijk R."/>
            <person name="Schleper C."/>
            <person name="Guy L."/>
            <person name="Ettema T.J."/>
        </authorList>
    </citation>
    <scope>NUCLEOTIDE SEQUENCE</scope>
</reference>
<proteinExistence type="predicted"/>
<organism evidence="1">
    <name type="scientific">marine sediment metagenome</name>
    <dbReference type="NCBI Taxonomy" id="412755"/>
    <lineage>
        <taxon>unclassified sequences</taxon>
        <taxon>metagenomes</taxon>
        <taxon>ecological metagenomes</taxon>
    </lineage>
</organism>
<accession>A0A0F9NYF6</accession>
<evidence type="ECO:0000313" key="1">
    <source>
        <dbReference type="EMBL" id="KKN24535.1"/>
    </source>
</evidence>
<dbReference type="EMBL" id="LAZR01002876">
    <property type="protein sequence ID" value="KKN24535.1"/>
    <property type="molecule type" value="Genomic_DNA"/>
</dbReference>